<dbReference type="EMBL" id="CP080467">
    <property type="protein sequence ID" value="UNO50598.1"/>
    <property type="molecule type" value="Genomic_DNA"/>
</dbReference>
<dbReference type="Pfam" id="PF02679">
    <property type="entry name" value="ComA"/>
    <property type="match status" value="1"/>
</dbReference>
<dbReference type="InterPro" id="IPR036112">
    <property type="entry name" value="ComA_synth_sf"/>
</dbReference>
<evidence type="ECO:0000313" key="3">
    <source>
        <dbReference type="Proteomes" id="UP000829401"/>
    </source>
</evidence>
<dbReference type="InterPro" id="IPR003830">
    <property type="entry name" value="ComA_synth"/>
</dbReference>
<keyword evidence="3" id="KW-1185">Reference proteome</keyword>
<dbReference type="InterPro" id="IPR013785">
    <property type="entry name" value="Aldolase_TIM"/>
</dbReference>
<dbReference type="eggNOG" id="COG1809">
    <property type="taxonomic scope" value="Bacteria"/>
</dbReference>
<dbReference type="PANTHER" id="PTHR48413:SF1">
    <property type="entry name" value="PROTEIN HEAT-STRESS-ASSOCIATED 32"/>
    <property type="match status" value="1"/>
</dbReference>
<dbReference type="AlphaFoldDB" id="T0CFD9"/>
<dbReference type="RefSeq" id="WP_021295417.1">
    <property type="nucleotide sequence ID" value="NZ_AURB01000068.1"/>
</dbReference>
<dbReference type="STRING" id="1356854.N007_02940"/>
<protein>
    <submittedName>
        <fullName evidence="2">Phosphosulfolactate synthase</fullName>
    </submittedName>
</protein>
<accession>T0CFD9</accession>
<gene>
    <name evidence="2" type="ORF">K1I37_09205</name>
</gene>
<organism evidence="2 3">
    <name type="scientific">Alicyclobacillus acidoterrestris (strain ATCC 49025 / DSM 3922 / CIP 106132 / NCIMB 13137 / GD3B)</name>
    <dbReference type="NCBI Taxonomy" id="1356854"/>
    <lineage>
        <taxon>Bacteria</taxon>
        <taxon>Bacillati</taxon>
        <taxon>Bacillota</taxon>
        <taxon>Bacilli</taxon>
        <taxon>Bacillales</taxon>
        <taxon>Alicyclobacillaceae</taxon>
        <taxon>Alicyclobacillus</taxon>
    </lineage>
</organism>
<evidence type="ECO:0000313" key="2">
    <source>
        <dbReference type="EMBL" id="UNO50598.1"/>
    </source>
</evidence>
<comment type="similarity">
    <text evidence="1">Belongs to the phosphosulfolactate synthase family.</text>
</comment>
<dbReference type="SUPFAM" id="SSF102110">
    <property type="entry name" value="(2r)-phospho-3-sulfolactate synthase ComA"/>
    <property type="match status" value="1"/>
</dbReference>
<evidence type="ECO:0000256" key="1">
    <source>
        <dbReference type="ARBA" id="ARBA00010424"/>
    </source>
</evidence>
<name>T0CFD9_ALIAG</name>
<dbReference type="OrthoDB" id="7809088at2"/>
<dbReference type="Gene3D" id="3.20.20.70">
    <property type="entry name" value="Aldolase class I"/>
    <property type="match status" value="1"/>
</dbReference>
<proteinExistence type="inferred from homology"/>
<reference evidence="3" key="1">
    <citation type="journal article" date="2022" name="G3 (Bethesda)">
        <title>Unveiling the complete genome sequence of Alicyclobacillus acidoterrestris DSM 3922T, a taint-producing strain.</title>
        <authorList>
            <person name="Leonardo I.C."/>
            <person name="Barreto Crespo M.T."/>
            <person name="Gaspar F.B."/>
        </authorList>
    </citation>
    <scope>NUCLEOTIDE SEQUENCE [LARGE SCALE GENOMIC DNA]</scope>
    <source>
        <strain evidence="3">DSM 3922</strain>
    </source>
</reference>
<dbReference type="PANTHER" id="PTHR48413">
    <property type="match status" value="1"/>
</dbReference>
<accession>A0A9E6ZJN1</accession>
<sequence length="271" mass="29610">MILSDPGPFSQIIGYPLGKRPGKPRDNGLTMVIDKGLGYEQLGDILEVASPYMDVVKFGFGTSCLYPRHILRQKLSLARVYSVQTCPGGTLGEIALTQGVYDKYVERCAKLGFTAIEVSDGTIELDADTRLYAIETAKRAFKLVISEVGKKLDHTADVRTYAQQVVADLGAGADYVVVEGRESGENVGIYGDDGQVDTSIIDDFIHLLPPEVRGKIIWEAPKKVQQVELIKRFGQTVNLGNIPPADVLALECLRLGLRADTFALKIHADDK</sequence>
<dbReference type="Proteomes" id="UP000829401">
    <property type="component" value="Chromosome"/>
</dbReference>
<dbReference type="KEGG" id="aaco:K1I37_09205"/>